<sequence length="52" mass="5686">MADREEKVALQYGQYQVTEPGGNETIHTSLVAIPAAQWPSLDMYFSPHGPGP</sequence>
<reference evidence="2" key="2">
    <citation type="submission" date="2010-03" db="EMBL/GenBank/DDBJ databases">
        <title>The genome sequence of Coccidioides posadasii strain Silveira.</title>
        <authorList>
            <consortium name="The Broad Institute Genome Sequencing Center for Infectious Disease"/>
            <person name="Neafsey D."/>
            <person name="Orbach M."/>
            <person name="Henn M.R."/>
            <person name="Cole G.T."/>
            <person name="Galgiani J."/>
            <person name="Gardner M.J."/>
            <person name="Kirkland T.N."/>
            <person name="Taylor J.W."/>
            <person name="Young S.K."/>
            <person name="Zeng Q."/>
            <person name="Koehrsen M."/>
            <person name="Alvarado L."/>
            <person name="Berlin A."/>
            <person name="Borenstein D."/>
            <person name="Chapman S.B."/>
            <person name="Chen Z."/>
            <person name="Engels R."/>
            <person name="Freedman E."/>
            <person name="Gellesch M."/>
            <person name="Goldberg J."/>
            <person name="Griggs A."/>
            <person name="Gujja S."/>
            <person name="Heilman E."/>
            <person name="Heiman D."/>
            <person name="Howarth C."/>
            <person name="Jen D."/>
            <person name="Larson L."/>
            <person name="Mehta T."/>
            <person name="Neiman D."/>
            <person name="Park D."/>
            <person name="Pearson M."/>
            <person name="Richards J."/>
            <person name="Roberts A."/>
            <person name="Saif S."/>
            <person name="Shea T."/>
            <person name="Shenoy N."/>
            <person name="Sisk P."/>
            <person name="Stolte C."/>
            <person name="Sykes S."/>
            <person name="Walk T."/>
            <person name="White J."/>
            <person name="Yandava C."/>
            <person name="Haas B."/>
            <person name="Nusbaum C."/>
            <person name="Birren B."/>
        </authorList>
    </citation>
    <scope>NUCLEOTIDE SEQUENCE [LARGE SCALE GENOMIC DNA]</scope>
    <source>
        <strain evidence="2">RMSCC 757 / Silveira</strain>
    </source>
</reference>
<evidence type="ECO:0000313" key="2">
    <source>
        <dbReference type="Proteomes" id="UP000002497"/>
    </source>
</evidence>
<evidence type="ECO:0000313" key="1">
    <source>
        <dbReference type="EMBL" id="EFW21755.1"/>
    </source>
</evidence>
<reference evidence="2" key="1">
    <citation type="journal article" date="2010" name="Genome Res.">
        <title>Population genomic sequencing of Coccidioides fungi reveals recent hybridization and transposon control.</title>
        <authorList>
            <person name="Neafsey D.E."/>
            <person name="Barker B.M."/>
            <person name="Sharpton T.J."/>
            <person name="Stajich J.E."/>
            <person name="Park D.J."/>
            <person name="Whiston E."/>
            <person name="Hung C.-Y."/>
            <person name="McMahan C."/>
            <person name="White J."/>
            <person name="Sykes S."/>
            <person name="Heiman D."/>
            <person name="Young S."/>
            <person name="Zeng Q."/>
            <person name="Abouelleil A."/>
            <person name="Aftuck L."/>
            <person name="Bessette D."/>
            <person name="Brown A."/>
            <person name="FitzGerald M."/>
            <person name="Lui A."/>
            <person name="Macdonald J.P."/>
            <person name="Priest M."/>
            <person name="Orbach M.J."/>
            <person name="Galgiani J.N."/>
            <person name="Kirkland T.N."/>
            <person name="Cole G.T."/>
            <person name="Birren B.W."/>
            <person name="Henn M.R."/>
            <person name="Taylor J.W."/>
            <person name="Rounsley S.D."/>
        </authorList>
    </citation>
    <scope>NUCLEOTIDE SEQUENCE [LARGE SCALE GENOMIC DNA]</scope>
    <source>
        <strain evidence="2">RMSCC 757 / Silveira</strain>
    </source>
</reference>
<accession>E9CWS9</accession>
<dbReference type="Proteomes" id="UP000002497">
    <property type="component" value="Unassembled WGS sequence"/>
</dbReference>
<gene>
    <name evidence="1" type="ORF">CPSG_01912</name>
</gene>
<dbReference type="EMBL" id="GL636487">
    <property type="protein sequence ID" value="EFW21755.1"/>
    <property type="molecule type" value="Genomic_DNA"/>
</dbReference>
<keyword evidence="2" id="KW-1185">Reference proteome</keyword>
<protein>
    <submittedName>
        <fullName evidence="1">Predicted protein</fullName>
    </submittedName>
</protein>
<dbReference type="VEuPathDB" id="FungiDB:CPSG_01912"/>
<dbReference type="AlphaFoldDB" id="E9CWS9"/>
<proteinExistence type="predicted"/>
<name>E9CWS9_COCPS</name>
<dbReference type="HOGENOM" id="CLU_3087086_0_0_1"/>
<organism evidence="2">
    <name type="scientific">Coccidioides posadasii (strain RMSCC 757 / Silveira)</name>
    <name type="common">Valley fever fungus</name>
    <dbReference type="NCBI Taxonomy" id="443226"/>
    <lineage>
        <taxon>Eukaryota</taxon>
        <taxon>Fungi</taxon>
        <taxon>Dikarya</taxon>
        <taxon>Ascomycota</taxon>
        <taxon>Pezizomycotina</taxon>
        <taxon>Eurotiomycetes</taxon>
        <taxon>Eurotiomycetidae</taxon>
        <taxon>Onygenales</taxon>
        <taxon>Onygenaceae</taxon>
        <taxon>Coccidioides</taxon>
    </lineage>
</organism>